<dbReference type="EMBL" id="BMGH01000001">
    <property type="protein sequence ID" value="GGC99530.1"/>
    <property type="molecule type" value="Genomic_DNA"/>
</dbReference>
<dbReference type="InterPro" id="IPR005269">
    <property type="entry name" value="LOG"/>
</dbReference>
<dbReference type="Proteomes" id="UP000613582">
    <property type="component" value="Unassembled WGS sequence"/>
</dbReference>
<accession>A0A8J2V3V2</accession>
<evidence type="ECO:0000313" key="5">
    <source>
        <dbReference type="Proteomes" id="UP000613582"/>
    </source>
</evidence>
<proteinExistence type="inferred from homology"/>
<gene>
    <name evidence="4" type="ORF">GCM10011342_05670</name>
</gene>
<keyword evidence="3" id="KW-0378">Hydrolase</keyword>
<dbReference type="RefSeq" id="WP_188159776.1">
    <property type="nucleotide sequence ID" value="NZ_BMGH01000001.1"/>
</dbReference>
<dbReference type="Gene3D" id="3.40.50.450">
    <property type="match status" value="1"/>
</dbReference>
<evidence type="ECO:0000256" key="1">
    <source>
        <dbReference type="ARBA" id="ARBA00000274"/>
    </source>
</evidence>
<dbReference type="EC" id="3.2.2.n1" evidence="3"/>
<dbReference type="GO" id="GO:0005829">
    <property type="term" value="C:cytosol"/>
    <property type="evidence" value="ECO:0007669"/>
    <property type="project" value="TreeGrafter"/>
</dbReference>
<dbReference type="PANTHER" id="PTHR31223">
    <property type="entry name" value="LOG FAMILY PROTEIN YJL055W"/>
    <property type="match status" value="1"/>
</dbReference>
<evidence type="ECO:0000313" key="4">
    <source>
        <dbReference type="EMBL" id="GGC99530.1"/>
    </source>
</evidence>
<dbReference type="SUPFAM" id="SSF102405">
    <property type="entry name" value="MCP/YpsA-like"/>
    <property type="match status" value="1"/>
</dbReference>
<comment type="catalytic activity">
    <reaction evidence="1">
        <text>AMP + H2O = D-ribose 5-phosphate + adenine</text>
        <dbReference type="Rhea" id="RHEA:20129"/>
        <dbReference type="ChEBI" id="CHEBI:15377"/>
        <dbReference type="ChEBI" id="CHEBI:16708"/>
        <dbReference type="ChEBI" id="CHEBI:78346"/>
        <dbReference type="ChEBI" id="CHEBI:456215"/>
        <dbReference type="EC" id="3.2.2.4"/>
    </reaction>
</comment>
<name>A0A8J2V3V2_9PROT</name>
<comment type="similarity">
    <text evidence="2 3">Belongs to the LOG family.</text>
</comment>
<dbReference type="Pfam" id="PF03641">
    <property type="entry name" value="Lysine_decarbox"/>
    <property type="match status" value="1"/>
</dbReference>
<evidence type="ECO:0000256" key="3">
    <source>
        <dbReference type="RuleBase" id="RU363015"/>
    </source>
</evidence>
<dbReference type="AlphaFoldDB" id="A0A8J2V3V2"/>
<reference evidence="4" key="2">
    <citation type="submission" date="2020-09" db="EMBL/GenBank/DDBJ databases">
        <authorList>
            <person name="Sun Q."/>
            <person name="Zhou Y."/>
        </authorList>
    </citation>
    <scope>NUCLEOTIDE SEQUENCE</scope>
    <source>
        <strain evidence="4">CGMCC 1.12921</strain>
    </source>
</reference>
<dbReference type="GO" id="GO:0008714">
    <property type="term" value="F:AMP nucleosidase activity"/>
    <property type="evidence" value="ECO:0007669"/>
    <property type="project" value="UniProtKB-EC"/>
</dbReference>
<organism evidence="4 5">
    <name type="scientific">Aquisalinus flavus</name>
    <dbReference type="NCBI Taxonomy" id="1526572"/>
    <lineage>
        <taxon>Bacteria</taxon>
        <taxon>Pseudomonadati</taxon>
        <taxon>Pseudomonadota</taxon>
        <taxon>Alphaproteobacteria</taxon>
        <taxon>Parvularculales</taxon>
        <taxon>Parvularculaceae</taxon>
        <taxon>Aquisalinus</taxon>
    </lineage>
</organism>
<sequence length="199" mass="22179">MSKLKSICVYCGHKEGDSPVFINSAEKLGREIAENDIKLIYGGGELGLMGRVASTARDNGAHVFGVIPDFLVEVEGLLPGTDHKIVKNMHERKMIMFEEADAICTMPGGIGTLEEIIEILSWARLNLHRKPIVLLNLENFWSPLVELIDHIIERGFAAPELRKDLILVDRAEDVIPAAQKALDDLSCDTEESQEFEERI</sequence>
<protein>
    <recommendedName>
        <fullName evidence="3">Cytokinin riboside 5'-monophosphate phosphoribohydrolase</fullName>
        <ecNumber evidence="3">3.2.2.n1</ecNumber>
    </recommendedName>
</protein>
<reference evidence="4" key="1">
    <citation type="journal article" date="2014" name="Int. J. Syst. Evol. Microbiol.">
        <title>Complete genome sequence of Corynebacterium casei LMG S-19264T (=DSM 44701T), isolated from a smear-ripened cheese.</title>
        <authorList>
            <consortium name="US DOE Joint Genome Institute (JGI-PGF)"/>
            <person name="Walter F."/>
            <person name="Albersmeier A."/>
            <person name="Kalinowski J."/>
            <person name="Ruckert C."/>
        </authorList>
    </citation>
    <scope>NUCLEOTIDE SEQUENCE</scope>
    <source>
        <strain evidence="4">CGMCC 1.12921</strain>
    </source>
</reference>
<keyword evidence="5" id="KW-1185">Reference proteome</keyword>
<keyword evidence="3" id="KW-0203">Cytokinin biosynthesis</keyword>
<comment type="caution">
    <text evidence="4">The sequence shown here is derived from an EMBL/GenBank/DDBJ whole genome shotgun (WGS) entry which is preliminary data.</text>
</comment>
<dbReference type="GO" id="GO:0009691">
    <property type="term" value="P:cytokinin biosynthetic process"/>
    <property type="evidence" value="ECO:0007669"/>
    <property type="project" value="UniProtKB-UniRule"/>
</dbReference>
<dbReference type="InterPro" id="IPR031100">
    <property type="entry name" value="LOG_fam"/>
</dbReference>
<dbReference type="PANTHER" id="PTHR31223:SF70">
    <property type="entry name" value="LOG FAMILY PROTEIN YJL055W"/>
    <property type="match status" value="1"/>
</dbReference>
<dbReference type="NCBIfam" id="TIGR00730">
    <property type="entry name" value="Rossman fold protein, TIGR00730 family"/>
    <property type="match status" value="1"/>
</dbReference>
<evidence type="ECO:0000256" key="2">
    <source>
        <dbReference type="ARBA" id="ARBA00006763"/>
    </source>
</evidence>